<sequence length="409" mass="44762">MGNLASNSHSSEPSVLEKITMAWKKGKQLELIIGTAERVASANSSRIMRRSVLVRTLDGSDENSAKYFVDLNTTHANYAFESELSADTDGSQKFKGCFRRNDADKCWDIVLLNGTFTWKLRVVAGKEQLQMQPVPTDDSTKTITPENLPQLQWFYARGCRNIQRSLHSGPAIHETVMSNLEHSGKIATPTLPLNRRRDVEENLEMDWCDARSRSSDVGFRVRDAADESVADASWDGTASRCHVGPIPPLVLLLSRPLCPSPAAKIAFSPAGSSTPLAHDGSPRARGSLLDSARRTVPAGRASIAMVSVVVESGWSRVRLCSGGDREPPGTCNVQSRTFRQDCNSNSGYLDLESFDVEPSQKLSSGALPVSACKPVFARRDKALRTEGLREAFDKAFGFFGQLSDPFGRP</sequence>
<dbReference type="Proteomes" id="UP001222325">
    <property type="component" value="Unassembled WGS sequence"/>
</dbReference>
<keyword evidence="2" id="KW-1185">Reference proteome</keyword>
<evidence type="ECO:0000313" key="2">
    <source>
        <dbReference type="Proteomes" id="UP001222325"/>
    </source>
</evidence>
<organism evidence="1 2">
    <name type="scientific">Mycena belliarum</name>
    <dbReference type="NCBI Taxonomy" id="1033014"/>
    <lineage>
        <taxon>Eukaryota</taxon>
        <taxon>Fungi</taxon>
        <taxon>Dikarya</taxon>
        <taxon>Basidiomycota</taxon>
        <taxon>Agaricomycotina</taxon>
        <taxon>Agaricomycetes</taxon>
        <taxon>Agaricomycetidae</taxon>
        <taxon>Agaricales</taxon>
        <taxon>Marasmiineae</taxon>
        <taxon>Mycenaceae</taxon>
        <taxon>Mycena</taxon>
    </lineage>
</organism>
<protein>
    <submittedName>
        <fullName evidence="1">Uncharacterized protein</fullName>
    </submittedName>
</protein>
<accession>A0AAD6U221</accession>
<name>A0AAD6U221_9AGAR</name>
<evidence type="ECO:0000313" key="1">
    <source>
        <dbReference type="EMBL" id="KAJ7082058.1"/>
    </source>
</evidence>
<proteinExistence type="predicted"/>
<dbReference type="AlphaFoldDB" id="A0AAD6U221"/>
<reference evidence="1" key="1">
    <citation type="submission" date="2023-03" db="EMBL/GenBank/DDBJ databases">
        <title>Massive genome expansion in bonnet fungi (Mycena s.s.) driven by repeated elements and novel gene families across ecological guilds.</title>
        <authorList>
            <consortium name="Lawrence Berkeley National Laboratory"/>
            <person name="Harder C.B."/>
            <person name="Miyauchi S."/>
            <person name="Viragh M."/>
            <person name="Kuo A."/>
            <person name="Thoen E."/>
            <person name="Andreopoulos B."/>
            <person name="Lu D."/>
            <person name="Skrede I."/>
            <person name="Drula E."/>
            <person name="Henrissat B."/>
            <person name="Morin E."/>
            <person name="Kohler A."/>
            <person name="Barry K."/>
            <person name="LaButti K."/>
            <person name="Morin E."/>
            <person name="Salamov A."/>
            <person name="Lipzen A."/>
            <person name="Mereny Z."/>
            <person name="Hegedus B."/>
            <person name="Baldrian P."/>
            <person name="Stursova M."/>
            <person name="Weitz H."/>
            <person name="Taylor A."/>
            <person name="Grigoriev I.V."/>
            <person name="Nagy L.G."/>
            <person name="Martin F."/>
            <person name="Kauserud H."/>
        </authorList>
    </citation>
    <scope>NUCLEOTIDE SEQUENCE</scope>
    <source>
        <strain evidence="1">CBHHK173m</strain>
    </source>
</reference>
<comment type="caution">
    <text evidence="1">The sequence shown here is derived from an EMBL/GenBank/DDBJ whole genome shotgun (WGS) entry which is preliminary data.</text>
</comment>
<dbReference type="EMBL" id="JARJCN010000047">
    <property type="protein sequence ID" value="KAJ7082058.1"/>
    <property type="molecule type" value="Genomic_DNA"/>
</dbReference>
<gene>
    <name evidence="1" type="ORF">B0H15DRAFT_803429</name>
</gene>